<proteinExistence type="predicted"/>
<name>A0A1R1QII8_9BACI</name>
<dbReference type="AlphaFoldDB" id="A0A1R1QII8"/>
<accession>A0A1R1QII8</accession>
<gene>
    <name evidence="1" type="ORF">BW143_14355</name>
</gene>
<reference evidence="1 2" key="1">
    <citation type="submission" date="2017-01" db="EMBL/GenBank/DDBJ databases">
        <title>Bacillus phylogenomics.</title>
        <authorList>
            <person name="Dunlap C."/>
        </authorList>
    </citation>
    <scope>NUCLEOTIDE SEQUENCE [LARGE SCALE GENOMIC DNA]</scope>
    <source>
        <strain evidence="1 2">NRRL B-41282</strain>
    </source>
</reference>
<dbReference type="EMBL" id="MTJL01000027">
    <property type="protein sequence ID" value="OMI04025.1"/>
    <property type="molecule type" value="Genomic_DNA"/>
</dbReference>
<sequence length="71" mass="8105">MMRLVKPYHMLQRVDKPSHSLSGLRVGAHESRKERRLIAQASCLDAAVITSCESPMLVFPRLQRFRVTLKG</sequence>
<evidence type="ECO:0000313" key="2">
    <source>
        <dbReference type="Proteomes" id="UP000187367"/>
    </source>
</evidence>
<dbReference type="Proteomes" id="UP000187367">
    <property type="component" value="Unassembled WGS sequence"/>
</dbReference>
<protein>
    <submittedName>
        <fullName evidence="1">Uncharacterized protein</fullName>
    </submittedName>
</protein>
<organism evidence="1 2">
    <name type="scientific">Bacillus swezeyi</name>
    <dbReference type="NCBI Taxonomy" id="1925020"/>
    <lineage>
        <taxon>Bacteria</taxon>
        <taxon>Bacillati</taxon>
        <taxon>Bacillota</taxon>
        <taxon>Bacilli</taxon>
        <taxon>Bacillales</taxon>
        <taxon>Bacillaceae</taxon>
        <taxon>Bacillus</taxon>
    </lineage>
</organism>
<comment type="caution">
    <text evidence="1">The sequence shown here is derived from an EMBL/GenBank/DDBJ whole genome shotgun (WGS) entry which is preliminary data.</text>
</comment>
<accession>A0A1R1S055</accession>
<evidence type="ECO:0000313" key="1">
    <source>
        <dbReference type="EMBL" id="OMI04025.1"/>
    </source>
</evidence>
<keyword evidence="2" id="KW-1185">Reference proteome</keyword>